<evidence type="ECO:0000256" key="1">
    <source>
        <dbReference type="ARBA" id="ARBA00004123"/>
    </source>
</evidence>
<dbReference type="InterPro" id="IPR017923">
    <property type="entry name" value="TFIIS_N"/>
</dbReference>
<sequence length="697" mass="78040">MTSFRLSTPPMDVAALFLPQSIAEQHDTQVNNKALRIKDIIMNYKEKAIYLTIYLLEDTLFDDDFVLPTPPMNVGVFFLPQFTAKKYVSENKHGLGTKPKQAQHHAIAITEQHPIAIVRKPLPDHVSLERQSNNIRRLQGIEKRNNTDIADLRLEATKRKLNDAYQEAENRVLLPSHADQYHLGGGAGSGMERWREMFRGADIYDVIRNAILIAGADSPRELLRRRQGIIEWLFAVAPVTVPVPAPLACGRVVDGAGNRLPPAAIPDGGGHHHDDNDGNFAAAEAQTSLIDQQILEALYDEIEEDTQVINEVLRIKDILINYKEQSVDTLFDGLRRLQLMRLSISVLKSTQIAEAVAPLNKHRSPVICKIARDLAKGWKGVAADWVGASSANADTSPDISNPSTVEDDFGLPTPPMDVGAFFLPQSAAEQYVSEFLHKADDDDDESLIPNAKNDCGFGGYKMEIAKPVANMDENILRKGQDLSRQHGPPMRQANLQMKLVDPNVNTIPKIHGLPTKQTPPLRQTNLQLGKTQGPRLHIKPASRFSVVTTKPNKPTHSQYTSRSQFSEETQNKYGLGTKPKQAQHHAIAITEQRPIAVVRKPLPDHKLERQATILEGCKVGIGKRNNTNIADLRLEATKRKLNDAYQEAENKKRKRCVQYVDMHNVIPNLQQRKATTTSMKERRNRPNDRFSVSRSRK</sequence>
<evidence type="ECO:0000313" key="6">
    <source>
        <dbReference type="EnsemblPlants" id="ONIVA01G13970.1"/>
    </source>
</evidence>
<dbReference type="OMA" id="SHADQYH"/>
<dbReference type="SMART" id="SM00509">
    <property type="entry name" value="TFS2N"/>
    <property type="match status" value="1"/>
</dbReference>
<feature type="region of interest" description="Disordered" evidence="4">
    <location>
        <begin position="669"/>
        <end position="697"/>
    </location>
</feature>
<dbReference type="PANTHER" id="PTHR46554">
    <property type="entry name" value="MEDIATOR OF RNA POLYMERASE II TRANSCRIPTION SUBUNIT 26A-RELATED"/>
    <property type="match status" value="1"/>
</dbReference>
<dbReference type="Pfam" id="PF08711">
    <property type="entry name" value="Med26"/>
    <property type="match status" value="1"/>
</dbReference>
<feature type="domain" description="TFIIS N-terminal" evidence="5">
    <location>
        <begin position="310"/>
        <end position="385"/>
    </location>
</feature>
<evidence type="ECO:0000256" key="4">
    <source>
        <dbReference type="SAM" id="MobiDB-lite"/>
    </source>
</evidence>
<dbReference type="HOGENOM" id="CLU_024836_2_0_1"/>
<dbReference type="SUPFAM" id="SSF47676">
    <property type="entry name" value="Conserved domain common to transcription factors TFIIS, elongin A, CRSP70"/>
    <property type="match status" value="1"/>
</dbReference>
<dbReference type="Gramene" id="ONIVA01G13970.1">
    <property type="protein sequence ID" value="ONIVA01G13970.1"/>
    <property type="gene ID" value="ONIVA01G13970"/>
</dbReference>
<dbReference type="EnsemblPlants" id="ONIVA01G13970.1">
    <property type="protein sequence ID" value="ONIVA01G13970.1"/>
    <property type="gene ID" value="ONIVA01G13970"/>
</dbReference>
<comment type="subcellular location">
    <subcellularLocation>
        <location evidence="1 3">Nucleus</location>
    </subcellularLocation>
</comment>
<dbReference type="PANTHER" id="PTHR46554:SF10">
    <property type="entry name" value="OS01G0282100 PROTEIN"/>
    <property type="match status" value="1"/>
</dbReference>
<dbReference type="PROSITE" id="PS51319">
    <property type="entry name" value="TFIIS_N"/>
    <property type="match status" value="1"/>
</dbReference>
<feature type="region of interest" description="Disordered" evidence="4">
    <location>
        <begin position="547"/>
        <end position="566"/>
    </location>
</feature>
<dbReference type="InterPro" id="IPR003617">
    <property type="entry name" value="TFIIS/CRSP70_N_sub"/>
</dbReference>
<organism evidence="6">
    <name type="scientific">Oryza nivara</name>
    <name type="common">Indian wild rice</name>
    <name type="synonym">Oryza sativa f. spontanea</name>
    <dbReference type="NCBI Taxonomy" id="4536"/>
    <lineage>
        <taxon>Eukaryota</taxon>
        <taxon>Viridiplantae</taxon>
        <taxon>Streptophyta</taxon>
        <taxon>Embryophyta</taxon>
        <taxon>Tracheophyta</taxon>
        <taxon>Spermatophyta</taxon>
        <taxon>Magnoliopsida</taxon>
        <taxon>Liliopsida</taxon>
        <taxon>Poales</taxon>
        <taxon>Poaceae</taxon>
        <taxon>BOP clade</taxon>
        <taxon>Oryzoideae</taxon>
        <taxon>Oryzeae</taxon>
        <taxon>Oryzinae</taxon>
        <taxon>Oryza</taxon>
    </lineage>
</organism>
<protein>
    <recommendedName>
        <fullName evidence="5">TFIIS N-terminal domain-containing protein</fullName>
    </recommendedName>
</protein>
<dbReference type="Gene3D" id="1.20.930.10">
    <property type="entry name" value="Conserved domain common to transcription factors TFIIS, elongin A, CRSP70"/>
    <property type="match status" value="1"/>
</dbReference>
<evidence type="ECO:0000256" key="2">
    <source>
        <dbReference type="ARBA" id="ARBA00023242"/>
    </source>
</evidence>
<evidence type="ECO:0000313" key="7">
    <source>
        <dbReference type="Proteomes" id="UP000006591"/>
    </source>
</evidence>
<feature type="compositionally biased region" description="Basic and acidic residues" evidence="4">
    <location>
        <begin position="679"/>
        <end position="688"/>
    </location>
</feature>
<reference evidence="6" key="1">
    <citation type="submission" date="2015-04" db="UniProtKB">
        <authorList>
            <consortium name="EnsemblPlants"/>
        </authorList>
    </citation>
    <scope>IDENTIFICATION</scope>
    <source>
        <strain evidence="6">SL10</strain>
    </source>
</reference>
<dbReference type="eggNOG" id="ENOG502QR7F">
    <property type="taxonomic scope" value="Eukaryota"/>
</dbReference>
<proteinExistence type="predicted"/>
<keyword evidence="7" id="KW-1185">Reference proteome</keyword>
<dbReference type="Proteomes" id="UP000006591">
    <property type="component" value="Chromosome 1"/>
</dbReference>
<reference evidence="6" key="2">
    <citation type="submission" date="2018-04" db="EMBL/GenBank/DDBJ databases">
        <title>OnivRS2 (Oryza nivara Reference Sequence Version 2).</title>
        <authorList>
            <person name="Zhang J."/>
            <person name="Kudrna D."/>
            <person name="Lee S."/>
            <person name="Talag J."/>
            <person name="Rajasekar S."/>
            <person name="Welchert J."/>
            <person name="Hsing Y.-I."/>
            <person name="Wing R.A."/>
        </authorList>
    </citation>
    <scope>NUCLEOTIDE SEQUENCE [LARGE SCALE GENOMIC DNA]</scope>
</reference>
<name>A0A0E0FK77_ORYNI</name>
<evidence type="ECO:0000259" key="5">
    <source>
        <dbReference type="PROSITE" id="PS51319"/>
    </source>
</evidence>
<dbReference type="AlphaFoldDB" id="A0A0E0FK77"/>
<accession>A0A0E0FK77</accession>
<keyword evidence="2 3" id="KW-0539">Nucleus</keyword>
<dbReference type="InterPro" id="IPR035441">
    <property type="entry name" value="TFIIS/LEDGF_dom_sf"/>
</dbReference>
<feature type="compositionally biased region" description="Polar residues" evidence="4">
    <location>
        <begin position="669"/>
        <end position="678"/>
    </location>
</feature>
<dbReference type="GO" id="GO:0005634">
    <property type="term" value="C:nucleus"/>
    <property type="evidence" value="ECO:0007669"/>
    <property type="project" value="UniProtKB-SubCell"/>
</dbReference>
<dbReference type="STRING" id="4536.A0A0E0FK77"/>
<dbReference type="CDD" id="cd00183">
    <property type="entry name" value="TFIIS_I"/>
    <property type="match status" value="1"/>
</dbReference>
<evidence type="ECO:0000256" key="3">
    <source>
        <dbReference type="PROSITE-ProRule" id="PRU00649"/>
    </source>
</evidence>